<reference evidence="3 4" key="1">
    <citation type="submission" date="2017-06" db="EMBL/GenBank/DDBJ databases">
        <title>Global population genomics of the pathogenic fungus Cryptococcus neoformans var. grubii.</title>
        <authorList>
            <person name="Cuomo C."/>
            <person name="Litvintseva A."/>
            <person name="Chen Y."/>
            <person name="Young S."/>
            <person name="Zeng Q."/>
            <person name="Chapman S."/>
            <person name="Gujja S."/>
            <person name="Saif S."/>
            <person name="Birren B."/>
        </authorList>
    </citation>
    <scope>NUCLEOTIDE SEQUENCE [LARGE SCALE GENOMIC DNA]</scope>
    <source>
        <strain evidence="3 4">Tu259-1</strain>
    </source>
</reference>
<accession>A0A854QPH8</accession>
<organism evidence="3 4">
    <name type="scientific">Cryptococcus neoformans Tu259-1</name>
    <dbReference type="NCBI Taxonomy" id="1230072"/>
    <lineage>
        <taxon>Eukaryota</taxon>
        <taxon>Fungi</taxon>
        <taxon>Dikarya</taxon>
        <taxon>Basidiomycota</taxon>
        <taxon>Agaricomycotina</taxon>
        <taxon>Tremellomycetes</taxon>
        <taxon>Tremellales</taxon>
        <taxon>Cryptococcaceae</taxon>
        <taxon>Cryptococcus</taxon>
        <taxon>Cryptococcus neoformans species complex</taxon>
    </lineage>
</organism>
<dbReference type="InterPro" id="IPR052515">
    <property type="entry name" value="Gfo/Idh/MocA_Oxidoreductase"/>
</dbReference>
<dbReference type="Gene3D" id="3.30.360.10">
    <property type="entry name" value="Dihydrodipicolinate Reductase, domain 2"/>
    <property type="match status" value="1"/>
</dbReference>
<dbReference type="InterPro" id="IPR036291">
    <property type="entry name" value="NAD(P)-bd_dom_sf"/>
</dbReference>
<dbReference type="EMBL" id="AMKT01000027">
    <property type="protein sequence ID" value="OXG25897.1"/>
    <property type="molecule type" value="Genomic_DNA"/>
</dbReference>
<name>A0A854QPH8_CRYNE</name>
<dbReference type="OrthoDB" id="10250282at2759"/>
<dbReference type="SUPFAM" id="SSF55347">
    <property type="entry name" value="Glyceraldehyde-3-phosphate dehydrogenase-like, C-terminal domain"/>
    <property type="match status" value="1"/>
</dbReference>
<dbReference type="InterPro" id="IPR000683">
    <property type="entry name" value="Gfo/Idh/MocA-like_OxRdtase_N"/>
</dbReference>
<evidence type="ECO:0000313" key="3">
    <source>
        <dbReference type="EMBL" id="OXG25897.1"/>
    </source>
</evidence>
<dbReference type="GO" id="GO:0000166">
    <property type="term" value="F:nucleotide binding"/>
    <property type="evidence" value="ECO:0007669"/>
    <property type="project" value="InterPro"/>
</dbReference>
<proteinExistence type="predicted"/>
<protein>
    <submittedName>
        <fullName evidence="3">NAD binding dehydrogenase family protein</fullName>
    </submittedName>
</protein>
<dbReference type="InterPro" id="IPR013944">
    <property type="entry name" value="OxRdtase_put_C"/>
</dbReference>
<dbReference type="Proteomes" id="UP000199727">
    <property type="component" value="Unassembled WGS sequence"/>
</dbReference>
<dbReference type="AlphaFoldDB" id="A0A854QPH8"/>
<dbReference type="Pfam" id="PF08635">
    <property type="entry name" value="ox_reductase_C"/>
    <property type="match status" value="1"/>
</dbReference>
<dbReference type="PANTHER" id="PTHR43249">
    <property type="entry name" value="UDP-N-ACETYL-2-AMINO-2-DEOXY-D-GLUCURONATE OXIDASE"/>
    <property type="match status" value="1"/>
</dbReference>
<sequence>MFPRTKTLFTGMWAKVPSCALRTQRITLLEPSTARGALLRGSRSMSILSNDKAIPNGDDFHALMIGAGFAMFGTPEGPWNISSRLEKRLGPRLKVDAVIDINGPRAETALTEKRKSFVHEAYTDTMVLPDVEEFKRRVSIGEAQEPRAIFVATPPNFRGGLGLQNNLEIKLNELFPNSAIFLEKPVATGVPAEQSVGEAKAVGAMLATQHNAPVSVGYVLRYLNAVREMKKIIDDNNLTVMATNARYVTAYELAVKTDWWNKSIMQGPIIEQGTHICDLSRYFGGDVNVETVCAHALEAHEKPGQLSKRNFDESVIPNDLRIPRATSASWKYESGAVGTMLHATALHGKDYAIELEVYADGYQLILSDPFGTPALHVRKPGSDVIEVHPTPGDDPFQTEIDTFIDVVEGKPDAKILSGYEDAARTYEMTWAVRNSSEEWTRRLGRRYGRT</sequence>
<feature type="domain" description="Gfo/Idh/MocA-like oxidoreductase N-terminal" evidence="1">
    <location>
        <begin position="61"/>
        <end position="218"/>
    </location>
</feature>
<evidence type="ECO:0000313" key="4">
    <source>
        <dbReference type="Proteomes" id="UP000199727"/>
    </source>
</evidence>
<comment type="caution">
    <text evidence="3">The sequence shown here is derived from an EMBL/GenBank/DDBJ whole genome shotgun (WGS) entry which is preliminary data.</text>
</comment>
<dbReference type="Pfam" id="PF01408">
    <property type="entry name" value="GFO_IDH_MocA"/>
    <property type="match status" value="1"/>
</dbReference>
<evidence type="ECO:0000259" key="1">
    <source>
        <dbReference type="Pfam" id="PF01408"/>
    </source>
</evidence>
<dbReference type="PANTHER" id="PTHR43249:SF1">
    <property type="entry name" value="D-GLUCOSIDE 3-DEHYDROGENASE"/>
    <property type="match status" value="1"/>
</dbReference>
<evidence type="ECO:0000259" key="2">
    <source>
        <dbReference type="Pfam" id="PF08635"/>
    </source>
</evidence>
<gene>
    <name evidence="3" type="ORF">C361_01857</name>
</gene>
<dbReference type="SUPFAM" id="SSF51735">
    <property type="entry name" value="NAD(P)-binding Rossmann-fold domains"/>
    <property type="match status" value="1"/>
</dbReference>
<feature type="domain" description="Oxidoreductase putative C-terminal" evidence="2">
    <location>
        <begin position="221"/>
        <end position="362"/>
    </location>
</feature>